<evidence type="ECO:0000313" key="7">
    <source>
        <dbReference type="Proteomes" id="UP000231644"/>
    </source>
</evidence>
<dbReference type="Gene3D" id="1.10.150.130">
    <property type="match status" value="1"/>
</dbReference>
<dbReference type="PANTHER" id="PTHR30629">
    <property type="entry name" value="PROPHAGE INTEGRASE"/>
    <property type="match status" value="1"/>
</dbReference>
<evidence type="ECO:0000256" key="2">
    <source>
        <dbReference type="ARBA" id="ARBA00022908"/>
    </source>
</evidence>
<dbReference type="PROSITE" id="PS51898">
    <property type="entry name" value="TYR_RECOMBINASE"/>
    <property type="match status" value="1"/>
</dbReference>
<proteinExistence type="inferred from homology"/>
<dbReference type="Gene3D" id="3.30.160.390">
    <property type="entry name" value="Integrase, DNA-binding domain"/>
    <property type="match status" value="1"/>
</dbReference>
<gene>
    <name evidence="6" type="ORF">SAMN05421762_1366</name>
</gene>
<dbReference type="Pfam" id="PF22022">
    <property type="entry name" value="Phage_int_M"/>
    <property type="match status" value="1"/>
</dbReference>
<dbReference type="InterPro" id="IPR010998">
    <property type="entry name" value="Integrase_recombinase_N"/>
</dbReference>
<reference evidence="6 7" key="1">
    <citation type="submission" date="2016-10" db="EMBL/GenBank/DDBJ databases">
        <authorList>
            <person name="de Groot N.N."/>
        </authorList>
    </citation>
    <scope>NUCLEOTIDE SEQUENCE [LARGE SCALE GENOMIC DNA]</scope>
    <source>
        <strain evidence="6 7">DSM 29619</strain>
    </source>
</reference>
<keyword evidence="2" id="KW-0229">DNA integration</keyword>
<dbReference type="Proteomes" id="UP000231644">
    <property type="component" value="Unassembled WGS sequence"/>
</dbReference>
<protein>
    <submittedName>
        <fullName evidence="6">Phage integrase family protein</fullName>
    </submittedName>
</protein>
<dbReference type="InterPro" id="IPR011010">
    <property type="entry name" value="DNA_brk_join_enz"/>
</dbReference>
<evidence type="ECO:0000256" key="3">
    <source>
        <dbReference type="ARBA" id="ARBA00023125"/>
    </source>
</evidence>
<sequence>MARHQLTAATIKKATDGKLQDGGGLILVKKGDRGKWVFRYSHQKRRREMGLGPWPDLSLAGARASRDKWAEVLATGVDPMVERSAEIERAAEAEREKRDPTLAELFDIVFEAKKDGLRGGGVRGRWRSPIDKHVIPRLGGRNMSGITQHDIYDALKPIWRSKHPTAEKAIQRLRIIFDEGRYMGLGVDPFTVDAARRMLGEVRHVTKHITATKWQDIPGLWQRLDPELASGLCLRWMILTMVRFDGCRAASVSEVDQDIWTVPQDRVKGRVGRVEDFRVPLPKQALQIVDQQRRLSKELMFVGHRGSSVTSRAVEVYLDRIGEKGRPHGLRTAFRTWVQDTDACSFEVAETILGHKIGTSVERSYARSDLLERRAVVMQSWADYVTGTAFAKIATLEA</sequence>
<dbReference type="InterPro" id="IPR013762">
    <property type="entry name" value="Integrase-like_cat_sf"/>
</dbReference>
<comment type="similarity">
    <text evidence="1">Belongs to the 'phage' integrase family.</text>
</comment>
<dbReference type="STRING" id="517719.SAMN05421762_1366"/>
<keyword evidence="4" id="KW-0233">DNA recombination</keyword>
<dbReference type="InterPro" id="IPR050808">
    <property type="entry name" value="Phage_Integrase"/>
</dbReference>
<keyword evidence="7" id="KW-1185">Reference proteome</keyword>
<evidence type="ECO:0000313" key="6">
    <source>
        <dbReference type="EMBL" id="SFC56723.1"/>
    </source>
</evidence>
<evidence type="ECO:0000256" key="1">
    <source>
        <dbReference type="ARBA" id="ARBA00008857"/>
    </source>
</evidence>
<dbReference type="InterPro" id="IPR053876">
    <property type="entry name" value="Phage_int_M"/>
</dbReference>
<dbReference type="InterPro" id="IPR002104">
    <property type="entry name" value="Integrase_catalytic"/>
</dbReference>
<organism evidence="6 7">
    <name type="scientific">Pseudooceanicola nitratireducens</name>
    <dbReference type="NCBI Taxonomy" id="517719"/>
    <lineage>
        <taxon>Bacteria</taxon>
        <taxon>Pseudomonadati</taxon>
        <taxon>Pseudomonadota</taxon>
        <taxon>Alphaproteobacteria</taxon>
        <taxon>Rhodobacterales</taxon>
        <taxon>Paracoccaceae</taxon>
        <taxon>Pseudooceanicola</taxon>
    </lineage>
</organism>
<dbReference type="InterPro" id="IPR025166">
    <property type="entry name" value="Integrase_DNA_bind_dom"/>
</dbReference>
<dbReference type="SUPFAM" id="SSF56349">
    <property type="entry name" value="DNA breaking-rejoining enzymes"/>
    <property type="match status" value="1"/>
</dbReference>
<feature type="domain" description="Tyr recombinase" evidence="5">
    <location>
        <begin position="204"/>
        <end position="378"/>
    </location>
</feature>
<evidence type="ECO:0000256" key="4">
    <source>
        <dbReference type="ARBA" id="ARBA00023172"/>
    </source>
</evidence>
<dbReference type="PANTHER" id="PTHR30629:SF6">
    <property type="entry name" value="PROPHAGE INTEGRASE INTA-RELATED"/>
    <property type="match status" value="1"/>
</dbReference>
<dbReference type="InterPro" id="IPR038488">
    <property type="entry name" value="Integrase_DNA-bd_sf"/>
</dbReference>
<dbReference type="Pfam" id="PF13356">
    <property type="entry name" value="Arm-DNA-bind_3"/>
    <property type="match status" value="1"/>
</dbReference>
<dbReference type="GO" id="GO:0015074">
    <property type="term" value="P:DNA integration"/>
    <property type="evidence" value="ECO:0007669"/>
    <property type="project" value="UniProtKB-KW"/>
</dbReference>
<keyword evidence="3" id="KW-0238">DNA-binding</keyword>
<name>A0A1I1KF42_9RHOB</name>
<evidence type="ECO:0000259" key="5">
    <source>
        <dbReference type="PROSITE" id="PS51898"/>
    </source>
</evidence>
<dbReference type="RefSeq" id="WP_093452379.1">
    <property type="nucleotide sequence ID" value="NZ_FNZG01000003.1"/>
</dbReference>
<dbReference type="EMBL" id="FOLX01000001">
    <property type="protein sequence ID" value="SFC56723.1"/>
    <property type="molecule type" value="Genomic_DNA"/>
</dbReference>
<dbReference type="Gene3D" id="1.10.443.10">
    <property type="entry name" value="Intergrase catalytic core"/>
    <property type="match status" value="1"/>
</dbReference>
<dbReference type="OrthoDB" id="9795573at2"/>
<dbReference type="GO" id="GO:0006310">
    <property type="term" value="P:DNA recombination"/>
    <property type="evidence" value="ECO:0007669"/>
    <property type="project" value="UniProtKB-KW"/>
</dbReference>
<dbReference type="GO" id="GO:0003677">
    <property type="term" value="F:DNA binding"/>
    <property type="evidence" value="ECO:0007669"/>
    <property type="project" value="UniProtKB-KW"/>
</dbReference>
<dbReference type="AlphaFoldDB" id="A0A1I1KF42"/>
<dbReference type="Pfam" id="PF00589">
    <property type="entry name" value="Phage_integrase"/>
    <property type="match status" value="1"/>
</dbReference>
<accession>A0A1I1KF42</accession>